<dbReference type="EMBL" id="GBRH01224689">
    <property type="protein sequence ID" value="JAD73206.1"/>
    <property type="molecule type" value="Transcribed_RNA"/>
</dbReference>
<reference evidence="1" key="1">
    <citation type="submission" date="2014-09" db="EMBL/GenBank/DDBJ databases">
        <authorList>
            <person name="Magalhaes I.L.F."/>
            <person name="Oliveira U."/>
            <person name="Santos F.R."/>
            <person name="Vidigal T.H.D.A."/>
            <person name="Brescovit A.D."/>
            <person name="Santos A.J."/>
        </authorList>
    </citation>
    <scope>NUCLEOTIDE SEQUENCE</scope>
    <source>
        <tissue evidence="1">Shoot tissue taken approximately 20 cm above the soil surface</tissue>
    </source>
</reference>
<evidence type="ECO:0000313" key="1">
    <source>
        <dbReference type="EMBL" id="JAD73206.1"/>
    </source>
</evidence>
<accession>A0A0A9CC99</accession>
<name>A0A0A9CC99_ARUDO</name>
<organism evidence="1">
    <name type="scientific">Arundo donax</name>
    <name type="common">Giant reed</name>
    <name type="synonym">Donax arundinaceus</name>
    <dbReference type="NCBI Taxonomy" id="35708"/>
    <lineage>
        <taxon>Eukaryota</taxon>
        <taxon>Viridiplantae</taxon>
        <taxon>Streptophyta</taxon>
        <taxon>Embryophyta</taxon>
        <taxon>Tracheophyta</taxon>
        <taxon>Spermatophyta</taxon>
        <taxon>Magnoliopsida</taxon>
        <taxon>Liliopsida</taxon>
        <taxon>Poales</taxon>
        <taxon>Poaceae</taxon>
        <taxon>PACMAD clade</taxon>
        <taxon>Arundinoideae</taxon>
        <taxon>Arundineae</taxon>
        <taxon>Arundo</taxon>
    </lineage>
</organism>
<protein>
    <submittedName>
        <fullName evidence="1">Uncharacterized protein</fullName>
    </submittedName>
</protein>
<proteinExistence type="predicted"/>
<sequence length="16" mass="1865">MLGYIHRLVITSMLSM</sequence>
<reference evidence="1" key="2">
    <citation type="journal article" date="2015" name="Data Brief">
        <title>Shoot transcriptome of the giant reed, Arundo donax.</title>
        <authorList>
            <person name="Barrero R.A."/>
            <person name="Guerrero F.D."/>
            <person name="Moolhuijzen P."/>
            <person name="Goolsby J.A."/>
            <person name="Tidwell J."/>
            <person name="Bellgard S.E."/>
            <person name="Bellgard M.I."/>
        </authorList>
    </citation>
    <scope>NUCLEOTIDE SEQUENCE</scope>
    <source>
        <tissue evidence="1">Shoot tissue taken approximately 20 cm above the soil surface</tissue>
    </source>
</reference>
<dbReference type="AlphaFoldDB" id="A0A0A9CC99"/>